<dbReference type="EMBL" id="LSZO01000058">
    <property type="protein sequence ID" value="KXU38991.1"/>
    <property type="molecule type" value="Genomic_DNA"/>
</dbReference>
<evidence type="ECO:0000313" key="2">
    <source>
        <dbReference type="EMBL" id="KXU38991.1"/>
    </source>
</evidence>
<evidence type="ECO:0000313" key="3">
    <source>
        <dbReference type="Proteomes" id="UP000072660"/>
    </source>
</evidence>
<comment type="caution">
    <text evidence="2">The sequence shown here is derived from an EMBL/GenBank/DDBJ whole genome shotgun (WGS) entry which is preliminary data.</text>
</comment>
<sequence>MSTSCNHPQHAAHSHQHGANCGHTAVRHDGHVDYLHDGHLHHPHQGHVDEHVIAVSAANPAACTPAHQCGGHAADHVHGPNCGHEAVPHGDHVDYLVDGHLHHPHGNHCDDHGRLELVN</sequence>
<dbReference type="RefSeq" id="WP_068387955.1">
    <property type="nucleotide sequence ID" value="NZ_LSZO01000058.1"/>
</dbReference>
<proteinExistence type="predicted"/>
<dbReference type="Proteomes" id="UP000072660">
    <property type="component" value="Unassembled WGS sequence"/>
</dbReference>
<gene>
    <name evidence="2" type="ORF">AXE65_11160</name>
</gene>
<dbReference type="AlphaFoldDB" id="A0A139SX67"/>
<keyword evidence="3" id="KW-1185">Reference proteome</keyword>
<protein>
    <recommendedName>
        <fullName evidence="4">Threonine dehydratase</fullName>
    </recommendedName>
</protein>
<evidence type="ECO:0000256" key="1">
    <source>
        <dbReference type="SAM" id="MobiDB-lite"/>
    </source>
</evidence>
<name>A0A139SX67_9GAMM</name>
<evidence type="ECO:0008006" key="4">
    <source>
        <dbReference type="Google" id="ProtNLM"/>
    </source>
</evidence>
<feature type="region of interest" description="Disordered" evidence="1">
    <location>
        <begin position="1"/>
        <end position="24"/>
    </location>
</feature>
<accession>A0A139SX67</accession>
<reference evidence="2 3" key="1">
    <citation type="submission" date="2016-02" db="EMBL/GenBank/DDBJ databases">
        <authorList>
            <person name="Wen L."/>
            <person name="He K."/>
            <person name="Yang H."/>
        </authorList>
    </citation>
    <scope>NUCLEOTIDE SEQUENCE [LARGE SCALE GENOMIC DNA]</scope>
    <source>
        <strain evidence="2 3">CV58</strain>
    </source>
</reference>
<organism evidence="2 3">
    <name type="scientific">Ventosimonas gracilis</name>
    <dbReference type="NCBI Taxonomy" id="1680762"/>
    <lineage>
        <taxon>Bacteria</taxon>
        <taxon>Pseudomonadati</taxon>
        <taxon>Pseudomonadota</taxon>
        <taxon>Gammaproteobacteria</taxon>
        <taxon>Pseudomonadales</taxon>
        <taxon>Ventosimonadaceae</taxon>
        <taxon>Ventosimonas</taxon>
    </lineage>
</organism>